<dbReference type="SUPFAM" id="SSF82866">
    <property type="entry name" value="Multidrug efflux transporter AcrB transmembrane domain"/>
    <property type="match status" value="2"/>
</dbReference>
<accession>A0ABP9UR89</accession>
<dbReference type="SUPFAM" id="SSF82714">
    <property type="entry name" value="Multidrug efflux transporter AcrB TolC docking domain, DN and DC subdomains"/>
    <property type="match status" value="2"/>
</dbReference>
<dbReference type="InterPro" id="IPR001036">
    <property type="entry name" value="Acrflvin-R"/>
</dbReference>
<gene>
    <name evidence="2" type="primary">cusA</name>
    <name evidence="2" type="ORF">Hsar01_03194</name>
</gene>
<evidence type="ECO:0000313" key="2">
    <source>
        <dbReference type="EMBL" id="GAA5483957.1"/>
    </source>
</evidence>
<feature type="transmembrane region" description="Helical" evidence="1">
    <location>
        <begin position="454"/>
        <end position="474"/>
    </location>
</feature>
<feature type="transmembrane region" description="Helical" evidence="1">
    <location>
        <begin position="481"/>
        <end position="500"/>
    </location>
</feature>
<feature type="transmembrane region" description="Helical" evidence="1">
    <location>
        <begin position="707"/>
        <end position="726"/>
    </location>
</feature>
<dbReference type="Pfam" id="PF00873">
    <property type="entry name" value="ACR_tran"/>
    <property type="match status" value="4"/>
</dbReference>
<sequence>MISKLIKWCVHNRPMVLLLTAFLIAGGIWSAKNITIDAIPDLSDVQVVIRTEYPGQAPQIVEDQVTYPLTTAMLAVPYAKVVRGYSMFGSSFVYIIFEDGTDLYWARSRVLEQLNTVSSRLPQGASPQLGPDATGVGWIFQYVLTTGPYCEDHPDGLWHDPKTNQWYASPDDAPDDPKIRERLEHQRIFPEPEVVYVDRQENRRYDALEMVPADARDRVTPLEITPGFEACPLDGKPLTHPQQDLSDLRGLQDWYLRYEMTAVDGVSEVAPVGGFVKQYQVVVDPVKLQAYDIPLQKVKMAIQRSNVDVGGRLIEQSETEYMVRGLGYLGGLDDREIAEAREAGHSIENVRSERALEELRKIALGINEEGAPIYLADIAEVRIGPEIRRGIAEWNGDGEVVGGTVVMRFGDNAQATIERAREKLAELEKGLPPGVAVRVAYDRSDLIERAVETVYHTLTEEILVVSLVIILFLLHARSALVAAFVLPTGVLATLTVMHAFGVNANIMSLGGIAISIGVMVDSSIVMVENAHKHLERFKEKHGRSPDTVERVGVIGHAAAEVGPTLFFSLLIITVSFLPIFVLGEQSGRLFKPLAITKTLAMSAGAVLAITIIPVLMVYFIRERMLPATWSRGKRIAIYLGLVGLPALVLAVAPMAQLEDYRGWMVAGWIVAMGLVVLPQKIHPEERNPVSVLLQKIYQPFFVFCMQYRWLVVLLAAGAIASTLYPFSKLGNEFMPPLEEGDLLYMPTTDPGISMTKARELLQQTDKLIGQFPEVDTVFGKAGRSETATDPAPPSMLETTIVLHRDKERWRTRPIERFYSDWPGWAAWLPSKVFSGTRTITLDELVYGYEVPNPKGGEDIHVPGLNDAVQIPGLTNAWTMPIKTRIDMLSTGIKTPIGIKVMGPDLKTLAGLSNEIANVVKTAEGTGAYTVSAFPEKSVGGNYFDIRINRDEIARYNLLVGDVQDVIMSALGGMNISSTVEGLERYPVNVRYPHELRDNIDALRQTLVATPAGAQVPLGQLADIAIHKGPPMVKSENARLTSWVFVDIAGIDVGTYVKNAQKAVARSVELPPGYSLVWSGQYEYMQAARARLMIAVPLAAVAIILLLYMATRSWLRVGIVLLAVPFSLVGAAWLLYFLDYNLSLAVWVGVIALAGLDAETGLVMLLYLDNSFADFEARGKMKNRSDLWHAIHDGAVQRIRPKTMTVMTTFIGLFPLLWASGAGADTMRRLAAPMIGGLASSFVAELLLYPVLFYVAKSLALRRHFLHAH</sequence>
<protein>
    <submittedName>
        <fullName evidence="2">Cation efflux system protein CusA</fullName>
    </submittedName>
</protein>
<name>A0ABP9UR89_9BACT</name>
<dbReference type="PANTHER" id="PTHR32063:SF19">
    <property type="entry name" value="CATION EFFLUX SYSTEM PROTEIN CUSA"/>
    <property type="match status" value="1"/>
</dbReference>
<feature type="transmembrane region" description="Helical" evidence="1">
    <location>
        <begin position="660"/>
        <end position="677"/>
    </location>
</feature>
<dbReference type="RefSeq" id="WP_353568058.1">
    <property type="nucleotide sequence ID" value="NZ_BAABRI010000019.1"/>
</dbReference>
<keyword evidence="1" id="KW-0472">Membrane</keyword>
<comment type="caution">
    <text evidence="2">The sequence shown here is derived from an EMBL/GenBank/DDBJ whole genome shotgun (WGS) entry which is preliminary data.</text>
</comment>
<evidence type="ECO:0000256" key="1">
    <source>
        <dbReference type="SAM" id="Phobius"/>
    </source>
</evidence>
<organism evidence="2 3">
    <name type="scientific">Haloferula sargassicola</name>
    <dbReference type="NCBI Taxonomy" id="490096"/>
    <lineage>
        <taxon>Bacteria</taxon>
        <taxon>Pseudomonadati</taxon>
        <taxon>Verrucomicrobiota</taxon>
        <taxon>Verrucomicrobiia</taxon>
        <taxon>Verrucomicrobiales</taxon>
        <taxon>Verrucomicrobiaceae</taxon>
        <taxon>Haloferula</taxon>
    </lineage>
</organism>
<dbReference type="Gene3D" id="3.30.70.1440">
    <property type="entry name" value="Multidrug efflux transporter AcrB pore domain"/>
    <property type="match status" value="1"/>
</dbReference>
<feature type="transmembrane region" description="Helical" evidence="1">
    <location>
        <begin position="551"/>
        <end position="579"/>
    </location>
</feature>
<evidence type="ECO:0000313" key="3">
    <source>
        <dbReference type="Proteomes" id="UP001476282"/>
    </source>
</evidence>
<proteinExistence type="predicted"/>
<dbReference type="Gene3D" id="3.30.2090.10">
    <property type="entry name" value="Multidrug efflux transporter AcrB TolC docking domain, DN and DC subdomains"/>
    <property type="match status" value="2"/>
</dbReference>
<keyword evidence="1" id="KW-1133">Transmembrane helix</keyword>
<feature type="transmembrane region" description="Helical" evidence="1">
    <location>
        <begin position="1229"/>
        <end position="1255"/>
    </location>
</feature>
<dbReference type="PANTHER" id="PTHR32063">
    <property type="match status" value="1"/>
</dbReference>
<feature type="transmembrane region" description="Helical" evidence="1">
    <location>
        <begin position="1143"/>
        <end position="1167"/>
    </location>
</feature>
<feature type="transmembrane region" description="Helical" evidence="1">
    <location>
        <begin position="599"/>
        <end position="620"/>
    </location>
</feature>
<dbReference type="Gene3D" id="3.30.70.1320">
    <property type="entry name" value="Multidrug efflux transporter AcrB pore domain like"/>
    <property type="match status" value="1"/>
</dbReference>
<dbReference type="Gene3D" id="3.30.70.1430">
    <property type="entry name" value="Multidrug efflux transporter AcrB pore domain"/>
    <property type="match status" value="2"/>
</dbReference>
<feature type="transmembrane region" description="Helical" evidence="1">
    <location>
        <begin position="1116"/>
        <end position="1137"/>
    </location>
</feature>
<reference evidence="2 3" key="1">
    <citation type="submission" date="2024-02" db="EMBL/GenBank/DDBJ databases">
        <title>Haloferula sargassicola NBRC 104335.</title>
        <authorList>
            <person name="Ichikawa N."/>
            <person name="Katano-Makiyama Y."/>
            <person name="Hidaka K."/>
        </authorList>
    </citation>
    <scope>NUCLEOTIDE SEQUENCE [LARGE SCALE GENOMIC DNA]</scope>
    <source>
        <strain evidence="2 3">NBRC 104335</strain>
    </source>
</reference>
<dbReference type="EMBL" id="BAABRI010000019">
    <property type="protein sequence ID" value="GAA5483957.1"/>
    <property type="molecule type" value="Genomic_DNA"/>
</dbReference>
<dbReference type="SUPFAM" id="SSF82693">
    <property type="entry name" value="Multidrug efflux transporter AcrB pore domain, PN1, PN2, PC1 and PC2 subdomains"/>
    <property type="match status" value="2"/>
</dbReference>
<keyword evidence="1" id="KW-0812">Transmembrane</keyword>
<keyword evidence="3" id="KW-1185">Reference proteome</keyword>
<dbReference type="InterPro" id="IPR027463">
    <property type="entry name" value="AcrB_DN_DC_subdom"/>
</dbReference>
<feature type="transmembrane region" description="Helical" evidence="1">
    <location>
        <begin position="635"/>
        <end position="654"/>
    </location>
</feature>
<feature type="transmembrane region" description="Helical" evidence="1">
    <location>
        <begin position="1203"/>
        <end position="1223"/>
    </location>
</feature>
<feature type="transmembrane region" description="Helical" evidence="1">
    <location>
        <begin position="506"/>
        <end position="530"/>
    </location>
</feature>
<dbReference type="Gene3D" id="1.20.1640.10">
    <property type="entry name" value="Multidrug efflux transporter AcrB transmembrane domain"/>
    <property type="match status" value="4"/>
</dbReference>
<feature type="transmembrane region" description="Helical" evidence="1">
    <location>
        <begin position="1091"/>
        <end position="1109"/>
    </location>
</feature>
<dbReference type="Proteomes" id="UP001476282">
    <property type="component" value="Unassembled WGS sequence"/>
</dbReference>